<dbReference type="PROSITE" id="PS50005">
    <property type="entry name" value="TPR"/>
    <property type="match status" value="1"/>
</dbReference>
<keyword evidence="1" id="KW-0677">Repeat</keyword>
<dbReference type="SMART" id="SM00028">
    <property type="entry name" value="TPR"/>
    <property type="match status" value="2"/>
</dbReference>
<dbReference type="EMBL" id="QFPP01000412">
    <property type="protein sequence ID" value="PZQ66515.1"/>
    <property type="molecule type" value="Genomic_DNA"/>
</dbReference>
<sequence>MTHAALPSRPLRLASPLRAFATGTLLACALLGMGAAHADDYGDVNALLRSGKSAEALAKADAYIKANPRDPQMRFLRGVILSEQNKPADAIDAFTKLTQDYPELPEPYNNLAALYANRGELDKARAALESAIRLNPNYATAHENLGDVYARLAAQQYAKAQQFATATASVQPKLTLIRQIFSTPGTAEAGALPAASGTPPRVLRNK</sequence>
<dbReference type="PANTHER" id="PTHR44858">
    <property type="entry name" value="TETRATRICOPEPTIDE REPEAT PROTEIN 6"/>
    <property type="match status" value="1"/>
</dbReference>
<name>A0A2W5PVC4_VARPD</name>
<evidence type="ECO:0000256" key="2">
    <source>
        <dbReference type="ARBA" id="ARBA00022803"/>
    </source>
</evidence>
<dbReference type="Proteomes" id="UP000249135">
    <property type="component" value="Unassembled WGS sequence"/>
</dbReference>
<dbReference type="PROSITE" id="PS50293">
    <property type="entry name" value="TPR_REGION"/>
    <property type="match status" value="1"/>
</dbReference>
<dbReference type="Gene3D" id="1.25.40.10">
    <property type="entry name" value="Tetratricopeptide repeat domain"/>
    <property type="match status" value="1"/>
</dbReference>
<feature type="repeat" description="TPR" evidence="3">
    <location>
        <begin position="105"/>
        <end position="138"/>
    </location>
</feature>
<evidence type="ECO:0000313" key="6">
    <source>
        <dbReference type="Proteomes" id="UP000249135"/>
    </source>
</evidence>
<keyword evidence="4" id="KW-0732">Signal</keyword>
<organism evidence="5 6">
    <name type="scientific">Variovorax paradoxus</name>
    <dbReference type="NCBI Taxonomy" id="34073"/>
    <lineage>
        <taxon>Bacteria</taxon>
        <taxon>Pseudomonadati</taxon>
        <taxon>Pseudomonadota</taxon>
        <taxon>Betaproteobacteria</taxon>
        <taxon>Burkholderiales</taxon>
        <taxon>Comamonadaceae</taxon>
        <taxon>Variovorax</taxon>
    </lineage>
</organism>
<gene>
    <name evidence="5" type="ORF">DI563_23335</name>
</gene>
<evidence type="ECO:0000256" key="3">
    <source>
        <dbReference type="PROSITE-ProRule" id="PRU00339"/>
    </source>
</evidence>
<dbReference type="AlphaFoldDB" id="A0A2W5PVC4"/>
<dbReference type="PANTHER" id="PTHR44858:SF1">
    <property type="entry name" value="UDP-N-ACETYLGLUCOSAMINE--PEPTIDE N-ACETYLGLUCOSAMINYLTRANSFERASE SPINDLY-RELATED"/>
    <property type="match status" value="1"/>
</dbReference>
<evidence type="ECO:0000256" key="4">
    <source>
        <dbReference type="SAM" id="SignalP"/>
    </source>
</evidence>
<feature type="chain" id="PRO_5016152469" evidence="4">
    <location>
        <begin position="39"/>
        <end position="206"/>
    </location>
</feature>
<dbReference type="InterPro" id="IPR050498">
    <property type="entry name" value="Ycf3"/>
</dbReference>
<keyword evidence="2 3" id="KW-0802">TPR repeat</keyword>
<dbReference type="InterPro" id="IPR011990">
    <property type="entry name" value="TPR-like_helical_dom_sf"/>
</dbReference>
<dbReference type="Pfam" id="PF13432">
    <property type="entry name" value="TPR_16"/>
    <property type="match status" value="1"/>
</dbReference>
<accession>A0A2W5PVC4</accession>
<proteinExistence type="predicted"/>
<dbReference type="InterPro" id="IPR019734">
    <property type="entry name" value="TPR_rpt"/>
</dbReference>
<evidence type="ECO:0000313" key="5">
    <source>
        <dbReference type="EMBL" id="PZQ66515.1"/>
    </source>
</evidence>
<feature type="signal peptide" evidence="4">
    <location>
        <begin position="1"/>
        <end position="38"/>
    </location>
</feature>
<reference evidence="5 6" key="1">
    <citation type="submission" date="2017-08" db="EMBL/GenBank/DDBJ databases">
        <title>Infants hospitalized years apart are colonized by the same room-sourced microbial strains.</title>
        <authorList>
            <person name="Brooks B."/>
            <person name="Olm M.R."/>
            <person name="Firek B.A."/>
            <person name="Baker R."/>
            <person name="Thomas B.C."/>
            <person name="Morowitz M.J."/>
            <person name="Banfield J.F."/>
        </authorList>
    </citation>
    <scope>NUCLEOTIDE SEQUENCE [LARGE SCALE GENOMIC DNA]</scope>
    <source>
        <strain evidence="5">S2_005_003_R2_41</strain>
    </source>
</reference>
<evidence type="ECO:0000256" key="1">
    <source>
        <dbReference type="ARBA" id="ARBA00022737"/>
    </source>
</evidence>
<protein>
    <submittedName>
        <fullName evidence="5">Uncharacterized protein</fullName>
    </submittedName>
</protein>
<dbReference type="SUPFAM" id="SSF48452">
    <property type="entry name" value="TPR-like"/>
    <property type="match status" value="1"/>
</dbReference>
<dbReference type="Pfam" id="PF13414">
    <property type="entry name" value="TPR_11"/>
    <property type="match status" value="1"/>
</dbReference>
<comment type="caution">
    <text evidence="5">The sequence shown here is derived from an EMBL/GenBank/DDBJ whole genome shotgun (WGS) entry which is preliminary data.</text>
</comment>